<dbReference type="AlphaFoldDB" id="A0A370DIA0"/>
<keyword evidence="2" id="KW-1185">Reference proteome</keyword>
<organism evidence="1 2">
    <name type="scientific">endosymbiont of Escarpia spicata</name>
    <dbReference type="NCBI Taxonomy" id="2200908"/>
    <lineage>
        <taxon>Bacteria</taxon>
        <taxon>Pseudomonadati</taxon>
        <taxon>Pseudomonadota</taxon>
        <taxon>Gammaproteobacteria</taxon>
        <taxon>sulfur-oxidizing symbionts</taxon>
    </lineage>
</organism>
<gene>
    <name evidence="1" type="ORF">DIZ78_12910</name>
</gene>
<accession>A0A370DIA0</accession>
<sequence>MMKVKNNSNIILLILLLLFSSGLFAKEIKGSSVIQGAFGMKLGEMYLGQETTQKDIIQWKFPPSIKSPYFEKYYFWTSPLSKRVIGISAISDPIKGGTGIGEYDCQRRAEEIVSILRTKYGELWERNFSPTPILFGRDSSSHYSFYKRYQKDNAYIELACLVDVSELSVTYSTADFREEHANNKCELIGNMFYKDYTVEYIDNNYKRKTDNLIFYNNFVSIYSHRYLSERNKNNFFYSKWVHIYDGKEYLPVPKNMLEWAKGMSKCRTDDIPRVHLSIRYGSSEIENLSIKELDSIQKGKALNNPKAKGL</sequence>
<name>A0A370DIA0_9GAMM</name>
<protein>
    <submittedName>
        <fullName evidence="1">Uncharacterized protein</fullName>
    </submittedName>
</protein>
<evidence type="ECO:0000313" key="1">
    <source>
        <dbReference type="EMBL" id="RDH84270.1"/>
    </source>
</evidence>
<comment type="caution">
    <text evidence="1">The sequence shown here is derived from an EMBL/GenBank/DDBJ whole genome shotgun (WGS) entry which is preliminary data.</text>
</comment>
<dbReference type="EMBL" id="QFXE01000016">
    <property type="protein sequence ID" value="RDH84270.1"/>
    <property type="molecule type" value="Genomic_DNA"/>
</dbReference>
<proteinExistence type="predicted"/>
<dbReference type="Proteomes" id="UP000254771">
    <property type="component" value="Unassembled WGS sequence"/>
</dbReference>
<reference evidence="1 2" key="1">
    <citation type="journal article" date="2018" name="ISME J.">
        <title>Endosymbiont genomes yield clues of tubeworm success.</title>
        <authorList>
            <person name="Li Y."/>
            <person name="Liles M.R."/>
            <person name="Halanych K.M."/>
        </authorList>
    </citation>
    <scope>NUCLEOTIDE SEQUENCE [LARGE SCALE GENOMIC DNA]</scope>
    <source>
        <strain evidence="1">A1462</strain>
    </source>
</reference>
<evidence type="ECO:0000313" key="2">
    <source>
        <dbReference type="Proteomes" id="UP000254771"/>
    </source>
</evidence>